<evidence type="ECO:0000256" key="1">
    <source>
        <dbReference type="ARBA" id="ARBA00001946"/>
    </source>
</evidence>
<dbReference type="SFLD" id="SFLDG01129">
    <property type="entry name" value="C1.5:_HAD__Beta-PGM__Phosphata"/>
    <property type="match status" value="1"/>
</dbReference>
<dbReference type="SFLD" id="SFLDS00003">
    <property type="entry name" value="Haloacid_Dehalogenase"/>
    <property type="match status" value="1"/>
</dbReference>
<dbReference type="SUPFAM" id="SSF56784">
    <property type="entry name" value="HAD-like"/>
    <property type="match status" value="1"/>
</dbReference>
<dbReference type="Gene3D" id="3.40.50.1000">
    <property type="entry name" value="HAD superfamily/HAD-like"/>
    <property type="match status" value="1"/>
</dbReference>
<keyword evidence="7" id="KW-1185">Reference proteome</keyword>
<evidence type="ECO:0000256" key="4">
    <source>
        <dbReference type="ARBA" id="ARBA00022842"/>
    </source>
</evidence>
<gene>
    <name evidence="6" type="ORF">ACFSC9_23915</name>
</gene>
<dbReference type="EMBL" id="JBHUEH010000032">
    <property type="protein sequence ID" value="MFD1888542.1"/>
    <property type="molecule type" value="Genomic_DNA"/>
</dbReference>
<dbReference type="Pfam" id="PF13419">
    <property type="entry name" value="HAD_2"/>
    <property type="match status" value="1"/>
</dbReference>
<dbReference type="Proteomes" id="UP001597233">
    <property type="component" value="Unassembled WGS sequence"/>
</dbReference>
<dbReference type="InterPro" id="IPR023198">
    <property type="entry name" value="PGP-like_dom2"/>
</dbReference>
<keyword evidence="6" id="KW-0378">Hydrolase</keyword>
<keyword evidence="3" id="KW-0479">Metal-binding</keyword>
<dbReference type="Gene3D" id="1.10.150.240">
    <property type="entry name" value="Putative phosphatase, domain 2"/>
    <property type="match status" value="1"/>
</dbReference>
<dbReference type="InterPro" id="IPR036412">
    <property type="entry name" value="HAD-like_sf"/>
</dbReference>
<dbReference type="PANTHER" id="PTHR46193">
    <property type="entry name" value="6-PHOSPHOGLUCONATE PHOSPHATASE"/>
    <property type="match status" value="1"/>
</dbReference>
<evidence type="ECO:0000256" key="3">
    <source>
        <dbReference type="ARBA" id="ARBA00022723"/>
    </source>
</evidence>
<comment type="cofactor">
    <cofactor evidence="1">
        <name>Mg(2+)</name>
        <dbReference type="ChEBI" id="CHEBI:18420"/>
    </cofactor>
</comment>
<sequence length="250" mass="28303">MTTEQSGASALADTNKGERADWLVEPIEGVIFDMDGVLIDSEPIYFDIEKSTFVHFGAQVEEEEHHTYVGVTLASMFQQVQQRHRLQCTVEDMLAFHVQHVMDVIREHPQLRPFEGLIAWLDWLKEANIPMFVASSSPRALIELILERLELRNYFQGMVSGEEVAHGKPAPDIFLHAAQMLGIPPERCLVIEDSRNGVKAARAAGMRCIGHQNPGSGSQNLEQANTVIHRYDQLFALREHLPFYRRNAES</sequence>
<reference evidence="7" key="1">
    <citation type="journal article" date="2019" name="Int. J. Syst. Evol. Microbiol.">
        <title>The Global Catalogue of Microorganisms (GCM) 10K type strain sequencing project: providing services to taxonomists for standard genome sequencing and annotation.</title>
        <authorList>
            <consortium name="The Broad Institute Genomics Platform"/>
            <consortium name="The Broad Institute Genome Sequencing Center for Infectious Disease"/>
            <person name="Wu L."/>
            <person name="Ma J."/>
        </authorList>
    </citation>
    <scope>NUCLEOTIDE SEQUENCE [LARGE SCALE GENOMIC DNA]</scope>
    <source>
        <strain evidence="7">CCUG 54950</strain>
    </source>
</reference>
<dbReference type="GO" id="GO:0016787">
    <property type="term" value="F:hydrolase activity"/>
    <property type="evidence" value="ECO:0007669"/>
    <property type="project" value="UniProtKB-KW"/>
</dbReference>
<keyword evidence="5" id="KW-0119">Carbohydrate metabolism</keyword>
<protein>
    <submittedName>
        <fullName evidence="6">HAD family hydrolase</fullName>
    </submittedName>
</protein>
<dbReference type="PANTHER" id="PTHR46193:SF18">
    <property type="entry name" value="HEXITOL PHOSPHATASE B"/>
    <property type="match status" value="1"/>
</dbReference>
<keyword evidence="4" id="KW-0460">Magnesium</keyword>
<dbReference type="CDD" id="cd16423">
    <property type="entry name" value="HAD_BPGM-like"/>
    <property type="match status" value="1"/>
</dbReference>
<accession>A0ABW4RQU4</accession>
<evidence type="ECO:0000313" key="6">
    <source>
        <dbReference type="EMBL" id="MFD1888542.1"/>
    </source>
</evidence>
<dbReference type="InterPro" id="IPR006439">
    <property type="entry name" value="HAD-SF_hydro_IA"/>
</dbReference>
<evidence type="ECO:0000256" key="5">
    <source>
        <dbReference type="ARBA" id="ARBA00023277"/>
    </source>
</evidence>
<dbReference type="NCBIfam" id="TIGR01509">
    <property type="entry name" value="HAD-SF-IA-v3"/>
    <property type="match status" value="1"/>
</dbReference>
<dbReference type="SFLD" id="SFLDG01135">
    <property type="entry name" value="C1.5.6:_HAD__Beta-PGM__Phospha"/>
    <property type="match status" value="1"/>
</dbReference>
<evidence type="ECO:0000313" key="7">
    <source>
        <dbReference type="Proteomes" id="UP001597233"/>
    </source>
</evidence>
<dbReference type="InterPro" id="IPR041492">
    <property type="entry name" value="HAD_2"/>
</dbReference>
<comment type="similarity">
    <text evidence="2">Belongs to the HAD-like hydrolase superfamily. CbbY/CbbZ/Gph/YieH family.</text>
</comment>
<dbReference type="InterPro" id="IPR023214">
    <property type="entry name" value="HAD_sf"/>
</dbReference>
<evidence type="ECO:0000256" key="2">
    <source>
        <dbReference type="ARBA" id="ARBA00006171"/>
    </source>
</evidence>
<comment type="caution">
    <text evidence="6">The sequence shown here is derived from an EMBL/GenBank/DDBJ whole genome shotgun (WGS) entry which is preliminary data.</text>
</comment>
<dbReference type="NCBIfam" id="TIGR01549">
    <property type="entry name" value="HAD-SF-IA-v1"/>
    <property type="match status" value="1"/>
</dbReference>
<organism evidence="6 7">
    <name type="scientific">Paenibacillus wenxiniae</name>
    <dbReference type="NCBI Taxonomy" id="1636843"/>
    <lineage>
        <taxon>Bacteria</taxon>
        <taxon>Bacillati</taxon>
        <taxon>Bacillota</taxon>
        <taxon>Bacilli</taxon>
        <taxon>Bacillales</taxon>
        <taxon>Paenibacillaceae</taxon>
        <taxon>Paenibacillus</taxon>
    </lineage>
</organism>
<dbReference type="RefSeq" id="WP_347323252.1">
    <property type="nucleotide sequence ID" value="NZ_JBCGUH010000001.1"/>
</dbReference>
<name>A0ABW4RQU4_9BACL</name>
<proteinExistence type="inferred from homology"/>
<dbReference type="InterPro" id="IPR051600">
    <property type="entry name" value="Beta-PGM-like"/>
</dbReference>